<keyword evidence="5" id="KW-1133">Transmembrane helix</keyword>
<dbReference type="Proteomes" id="UP000507470">
    <property type="component" value="Unassembled WGS sequence"/>
</dbReference>
<dbReference type="PANTHER" id="PTHR22696:SF1">
    <property type="entry name" value="E3 UBIQUITIN-PROTEIN LIGASE RNF26"/>
    <property type="match status" value="1"/>
</dbReference>
<evidence type="ECO:0000256" key="3">
    <source>
        <dbReference type="PROSITE-ProRule" id="PRU00175"/>
    </source>
</evidence>
<proteinExistence type="predicted"/>
<keyword evidence="8" id="KW-1185">Reference proteome</keyword>
<reference evidence="7 8" key="1">
    <citation type="submission" date="2020-06" db="EMBL/GenBank/DDBJ databases">
        <authorList>
            <person name="Li R."/>
            <person name="Bekaert M."/>
        </authorList>
    </citation>
    <scope>NUCLEOTIDE SEQUENCE [LARGE SCALE GENOMIC DNA]</scope>
    <source>
        <strain evidence="8">wild</strain>
    </source>
</reference>
<evidence type="ECO:0000259" key="6">
    <source>
        <dbReference type="PROSITE" id="PS50089"/>
    </source>
</evidence>
<evidence type="ECO:0000256" key="4">
    <source>
        <dbReference type="SAM" id="MobiDB-lite"/>
    </source>
</evidence>
<feature type="transmembrane region" description="Helical" evidence="5">
    <location>
        <begin position="71"/>
        <end position="93"/>
    </location>
</feature>
<protein>
    <submittedName>
        <fullName evidence="7">RNF26</fullName>
    </submittedName>
</protein>
<evidence type="ECO:0000313" key="7">
    <source>
        <dbReference type="EMBL" id="CAC5375695.1"/>
    </source>
</evidence>
<feature type="compositionally biased region" description="Acidic residues" evidence="4">
    <location>
        <begin position="267"/>
        <end position="283"/>
    </location>
</feature>
<gene>
    <name evidence="7" type="ORF">MCOR_12628</name>
</gene>
<dbReference type="AlphaFoldDB" id="A0A6J8AYK0"/>
<dbReference type="EMBL" id="CACVKT020002154">
    <property type="protein sequence ID" value="CAC5375695.1"/>
    <property type="molecule type" value="Genomic_DNA"/>
</dbReference>
<evidence type="ECO:0000313" key="8">
    <source>
        <dbReference type="Proteomes" id="UP000507470"/>
    </source>
</evidence>
<dbReference type="PANTHER" id="PTHR22696">
    <property type="entry name" value="E3 UBIQUITIN-PROTEIN LIGASE RNF26"/>
    <property type="match status" value="1"/>
</dbReference>
<feature type="region of interest" description="Disordered" evidence="4">
    <location>
        <begin position="266"/>
        <end position="323"/>
    </location>
</feature>
<dbReference type="SUPFAM" id="SSF57850">
    <property type="entry name" value="RING/U-box"/>
    <property type="match status" value="1"/>
</dbReference>
<name>A0A6J8AYK0_MYTCO</name>
<dbReference type="Pfam" id="PF13920">
    <property type="entry name" value="zf-C3HC4_3"/>
    <property type="match status" value="1"/>
</dbReference>
<dbReference type="SMART" id="SM00184">
    <property type="entry name" value="RING"/>
    <property type="match status" value="1"/>
</dbReference>
<feature type="transmembrane region" description="Helical" evidence="5">
    <location>
        <begin position="140"/>
        <end position="159"/>
    </location>
</feature>
<keyword evidence="1 3" id="KW-0479">Metal-binding</keyword>
<evidence type="ECO:0000256" key="5">
    <source>
        <dbReference type="SAM" id="Phobius"/>
    </source>
</evidence>
<evidence type="ECO:0000256" key="1">
    <source>
        <dbReference type="ARBA" id="ARBA00022771"/>
    </source>
</evidence>
<dbReference type="PROSITE" id="PS50089">
    <property type="entry name" value="ZF_RING_2"/>
    <property type="match status" value="1"/>
</dbReference>
<feature type="compositionally biased region" description="Acidic residues" evidence="4">
    <location>
        <begin position="290"/>
        <end position="314"/>
    </location>
</feature>
<keyword evidence="2" id="KW-0862">Zinc</keyword>
<dbReference type="GO" id="GO:0016567">
    <property type="term" value="P:protein ubiquitination"/>
    <property type="evidence" value="ECO:0007669"/>
    <property type="project" value="TreeGrafter"/>
</dbReference>
<dbReference type="GO" id="GO:0008270">
    <property type="term" value="F:zinc ion binding"/>
    <property type="evidence" value="ECO:0007669"/>
    <property type="project" value="UniProtKB-KW"/>
</dbReference>
<dbReference type="GO" id="GO:0006511">
    <property type="term" value="P:ubiquitin-dependent protein catabolic process"/>
    <property type="evidence" value="ECO:0007669"/>
    <property type="project" value="TreeGrafter"/>
</dbReference>
<dbReference type="OrthoDB" id="1711136at2759"/>
<dbReference type="Gene3D" id="3.30.40.10">
    <property type="entry name" value="Zinc/RING finger domain, C3HC4 (zinc finger)"/>
    <property type="match status" value="1"/>
</dbReference>
<dbReference type="InterPro" id="IPR013083">
    <property type="entry name" value="Znf_RING/FYVE/PHD"/>
</dbReference>
<feature type="domain" description="RING-type" evidence="6">
    <location>
        <begin position="365"/>
        <end position="408"/>
    </location>
</feature>
<evidence type="ECO:0000256" key="2">
    <source>
        <dbReference type="ARBA" id="ARBA00022833"/>
    </source>
</evidence>
<sequence length="419" mass="47442">MSILAYIQTIYDSVGSFASYIYTFIITLVEFNFKVVTVTVETFQDIITTAVNTFKVINSILSNVISSALDFLVEIFGLLHAFVLVLWKFMVFLGSVLYSLYQCIEILLHFIAINAVWLFRLCTSGAFSCKEILIKICNLVSYYAVITFNQITVGISTIGTSGTEGIVTLFKTLKWCLSSFWLNIDSGMMAFAEGVRYVTDSIYYSMIDLIYLKRETYIGLIFCLLVFLVLANVFRSLKQRGMTFPGIQENLEAQYTRVRPNFGFDFSDNEEDESDGQNEDESDITVASSEGEDDEEVEEYEVDDLTTDDEELSDSDSNASIDIQLPPVNSASYNLRRSTTPNSGGIHTSEEFQKEIEKEKEKLKCVVCQDNDKSVLILPCRHLCLCVSCGSTIARLRNVDRRVCPLCRKRIETIMNVYT</sequence>
<keyword evidence="5" id="KW-0472">Membrane</keyword>
<keyword evidence="1 3" id="KW-0863">Zinc-finger</keyword>
<dbReference type="GO" id="GO:0061630">
    <property type="term" value="F:ubiquitin protein ligase activity"/>
    <property type="evidence" value="ECO:0007669"/>
    <property type="project" value="TreeGrafter"/>
</dbReference>
<keyword evidence="5" id="KW-0812">Transmembrane</keyword>
<feature type="transmembrane region" description="Helical" evidence="5">
    <location>
        <begin position="99"/>
        <end position="119"/>
    </location>
</feature>
<organism evidence="7 8">
    <name type="scientific">Mytilus coruscus</name>
    <name type="common">Sea mussel</name>
    <dbReference type="NCBI Taxonomy" id="42192"/>
    <lineage>
        <taxon>Eukaryota</taxon>
        <taxon>Metazoa</taxon>
        <taxon>Spiralia</taxon>
        <taxon>Lophotrochozoa</taxon>
        <taxon>Mollusca</taxon>
        <taxon>Bivalvia</taxon>
        <taxon>Autobranchia</taxon>
        <taxon>Pteriomorphia</taxon>
        <taxon>Mytilida</taxon>
        <taxon>Mytiloidea</taxon>
        <taxon>Mytilidae</taxon>
        <taxon>Mytilinae</taxon>
        <taxon>Mytilus</taxon>
    </lineage>
</organism>
<accession>A0A6J8AYK0</accession>
<feature type="transmembrane region" description="Helical" evidence="5">
    <location>
        <begin position="216"/>
        <end position="234"/>
    </location>
</feature>
<dbReference type="InterPro" id="IPR001841">
    <property type="entry name" value="Znf_RING"/>
</dbReference>